<evidence type="ECO:0000313" key="2">
    <source>
        <dbReference type="EMBL" id="MPN63987.1"/>
    </source>
</evidence>
<proteinExistence type="predicted"/>
<dbReference type="EMBL" id="VSSQ01144263">
    <property type="protein sequence ID" value="MPN63987.1"/>
    <property type="molecule type" value="Genomic_DNA"/>
</dbReference>
<protein>
    <submittedName>
        <fullName evidence="2">Uncharacterized protein</fullName>
    </submittedName>
</protein>
<reference evidence="2" key="1">
    <citation type="submission" date="2019-08" db="EMBL/GenBank/DDBJ databases">
        <authorList>
            <person name="Kucharzyk K."/>
            <person name="Murdoch R.W."/>
            <person name="Higgins S."/>
            <person name="Loffler F."/>
        </authorList>
    </citation>
    <scope>NUCLEOTIDE SEQUENCE</scope>
</reference>
<feature type="region of interest" description="Disordered" evidence="1">
    <location>
        <begin position="1"/>
        <end position="22"/>
    </location>
</feature>
<name>A0A645JKV5_9ZZZZ</name>
<comment type="caution">
    <text evidence="2">The sequence shown here is derived from an EMBL/GenBank/DDBJ whole genome shotgun (WGS) entry which is preliminary data.</text>
</comment>
<organism evidence="2">
    <name type="scientific">bioreactor metagenome</name>
    <dbReference type="NCBI Taxonomy" id="1076179"/>
    <lineage>
        <taxon>unclassified sequences</taxon>
        <taxon>metagenomes</taxon>
        <taxon>ecological metagenomes</taxon>
    </lineage>
</organism>
<gene>
    <name evidence="2" type="ORF">SDC9_211756</name>
</gene>
<sequence>MAYLISDTDSSPRKALPAGTKSGFRTAATSQISARMIPLEYIASKSRVIDPLVMFPFSQHQKTPGLAEDGGFSNITAISLITSSRFPFQTEQGKNRKIEISNGVKIFMLIAFFTETFAPRCF</sequence>
<dbReference type="AlphaFoldDB" id="A0A645JKV5"/>
<accession>A0A645JKV5</accession>
<evidence type="ECO:0000256" key="1">
    <source>
        <dbReference type="SAM" id="MobiDB-lite"/>
    </source>
</evidence>